<sequence>HFGTSCYFAFSRLHGHARRRPSWYFQVFSLSSTRTSRSSSPKMDVALLREQYGRIRETQRRDRRVLLFGRGQACDPASPSFGPESFVNVQRTGPESAKDVQFDFVRDYGSSPWRTHLGIHRMTRSTRSSLVSSSTKASSSMESNDYGDKLTSDPEEQSNPPRQKETGEDEGEVGAVGPRKQLGSRPALSRQWSLGGYQSSPAHSATHHYPFPQMKCPRKSEAARRLGMYSSF</sequence>
<feature type="region of interest" description="Disordered" evidence="1">
    <location>
        <begin position="124"/>
        <end position="213"/>
    </location>
</feature>
<reference evidence="2" key="3">
    <citation type="submission" date="2025-09" db="UniProtKB">
        <authorList>
            <consortium name="Ensembl"/>
        </authorList>
    </citation>
    <scope>IDENTIFICATION</scope>
</reference>
<dbReference type="AlphaFoldDB" id="A0AAY4A5H5"/>
<name>A0AAY4A5H5_9TELE</name>
<reference evidence="2" key="2">
    <citation type="submission" date="2025-08" db="UniProtKB">
        <authorList>
            <consortium name="Ensembl"/>
        </authorList>
    </citation>
    <scope>IDENTIFICATION</scope>
</reference>
<dbReference type="PANTHER" id="PTHR36290">
    <property type="entry name" value="RIKEN CDNA D630039A03 GENE"/>
    <property type="match status" value="1"/>
</dbReference>
<feature type="compositionally biased region" description="Low complexity" evidence="1">
    <location>
        <begin position="125"/>
        <end position="143"/>
    </location>
</feature>
<protein>
    <submittedName>
        <fullName evidence="2">Uncharacterized protein</fullName>
    </submittedName>
</protein>
<accession>A0AAY4A5H5</accession>
<proteinExistence type="predicted"/>
<dbReference type="Proteomes" id="UP000694580">
    <property type="component" value="Chromosome 2"/>
</dbReference>
<dbReference type="Ensembl" id="ENSDCDT00010004632.1">
    <property type="protein sequence ID" value="ENSDCDP00010004473.1"/>
    <property type="gene ID" value="ENSDCDG00010001996.1"/>
</dbReference>
<reference evidence="2 3" key="1">
    <citation type="submission" date="2020-06" db="EMBL/GenBank/DDBJ databases">
        <authorList>
            <consortium name="Wellcome Sanger Institute Data Sharing"/>
        </authorList>
    </citation>
    <scope>NUCLEOTIDE SEQUENCE [LARGE SCALE GENOMIC DNA]</scope>
</reference>
<keyword evidence="3" id="KW-1185">Reference proteome</keyword>
<evidence type="ECO:0000313" key="2">
    <source>
        <dbReference type="Ensembl" id="ENSDCDP00010004473.1"/>
    </source>
</evidence>
<evidence type="ECO:0000256" key="1">
    <source>
        <dbReference type="SAM" id="MobiDB-lite"/>
    </source>
</evidence>
<dbReference type="PANTHER" id="PTHR36290:SF1">
    <property type="entry name" value="RIKEN CDNA D630039A03 GENE"/>
    <property type="match status" value="1"/>
</dbReference>
<dbReference type="GeneTree" id="ENSGT00940000174963"/>
<feature type="compositionally biased region" description="Polar residues" evidence="1">
    <location>
        <begin position="190"/>
        <end position="203"/>
    </location>
</feature>
<organism evidence="2 3">
    <name type="scientific">Denticeps clupeoides</name>
    <name type="common">denticle herring</name>
    <dbReference type="NCBI Taxonomy" id="299321"/>
    <lineage>
        <taxon>Eukaryota</taxon>
        <taxon>Metazoa</taxon>
        <taxon>Chordata</taxon>
        <taxon>Craniata</taxon>
        <taxon>Vertebrata</taxon>
        <taxon>Euteleostomi</taxon>
        <taxon>Actinopterygii</taxon>
        <taxon>Neopterygii</taxon>
        <taxon>Teleostei</taxon>
        <taxon>Clupei</taxon>
        <taxon>Clupeiformes</taxon>
        <taxon>Denticipitoidei</taxon>
        <taxon>Denticipitidae</taxon>
        <taxon>Denticeps</taxon>
    </lineage>
</organism>
<evidence type="ECO:0000313" key="3">
    <source>
        <dbReference type="Proteomes" id="UP000694580"/>
    </source>
</evidence>